<evidence type="ECO:0000259" key="1">
    <source>
        <dbReference type="Pfam" id="PF00149"/>
    </source>
</evidence>
<dbReference type="PANTHER" id="PTHR32440">
    <property type="entry name" value="PHOSPHATASE DCR2-RELATED-RELATED"/>
    <property type="match status" value="1"/>
</dbReference>
<accession>A0A0F5J8A3</accession>
<reference evidence="2 3" key="1">
    <citation type="submission" date="2013-04" db="EMBL/GenBank/DDBJ databases">
        <title>The Genome Sequence of Parabacteroides gordonii DSM 23371.</title>
        <authorList>
            <consortium name="The Broad Institute Genomics Platform"/>
            <person name="Earl A."/>
            <person name="Ward D."/>
            <person name="Feldgarden M."/>
            <person name="Gevers D."/>
            <person name="Martens E."/>
            <person name="Sakamoto M."/>
            <person name="Benno Y."/>
            <person name="Suzuki N."/>
            <person name="Matsunaga N."/>
            <person name="Koshihara K."/>
            <person name="Seki M."/>
            <person name="Komiya H."/>
            <person name="Walker B."/>
            <person name="Young S."/>
            <person name="Zeng Q."/>
            <person name="Gargeya S."/>
            <person name="Fitzgerald M."/>
            <person name="Haas B."/>
            <person name="Abouelleil A."/>
            <person name="Allen A.W."/>
            <person name="Alvarado L."/>
            <person name="Arachchi H.M."/>
            <person name="Berlin A.M."/>
            <person name="Chapman S.B."/>
            <person name="Gainer-Dewar J."/>
            <person name="Goldberg J."/>
            <person name="Griggs A."/>
            <person name="Gujja S."/>
            <person name="Hansen M."/>
            <person name="Howarth C."/>
            <person name="Imamovic A."/>
            <person name="Ireland A."/>
            <person name="Larimer J."/>
            <person name="McCowan C."/>
            <person name="Murphy C."/>
            <person name="Pearson M."/>
            <person name="Poon T.W."/>
            <person name="Priest M."/>
            <person name="Roberts A."/>
            <person name="Saif S."/>
            <person name="Shea T."/>
            <person name="Sisk P."/>
            <person name="Sykes S."/>
            <person name="Wortman J."/>
            <person name="Nusbaum C."/>
            <person name="Birren B."/>
        </authorList>
    </citation>
    <scope>NUCLEOTIDE SEQUENCE [LARGE SCALE GENOMIC DNA]</scope>
    <source>
        <strain evidence="2 3">MS-1</strain>
    </source>
</reference>
<comment type="caution">
    <text evidence="2">The sequence shown here is derived from an EMBL/GenBank/DDBJ whole genome shotgun (WGS) entry which is preliminary data.</text>
</comment>
<proteinExistence type="predicted"/>
<dbReference type="STRING" id="1203610.HMPREF1536_03595"/>
<evidence type="ECO:0000313" key="3">
    <source>
        <dbReference type="Proteomes" id="UP000033035"/>
    </source>
</evidence>
<evidence type="ECO:0000313" key="2">
    <source>
        <dbReference type="EMBL" id="KKB54014.1"/>
    </source>
</evidence>
<protein>
    <recommendedName>
        <fullName evidence="1">Calcineurin-like phosphoesterase domain-containing protein</fullName>
    </recommendedName>
</protein>
<sequence>MNRKEFLRTSGLLLPVSFLGISGTKAAGKETATVTGATGASYLDSPLYKAHAGKLKFRADGTFKIVQFTDIHWVPGNPTSEEAAERMNEVLDAEKPDFVIYTGDIVFAKPAAEGFRKAFEPVISRNIPFAATLGNHDDEHDMTRREIYTFISEMPGNLTGTVEGITGVTNFILPVNSSDGSKEAFLLYGFDSLAYSVKEETKGYDWIKPDQIDWYRKSSAALTAKNGGKPLPALAFFHIPVPEYNQAASDENTLLIGVRKEKACAPFVNSGLFTAMLEAGDVMGTFVGHDHVNDYVAKWKGLLLGYGRFTGGKTVYHDVPGGNGARVFELMEGKRSFKSWIRLKDNKVISSIHYPADFVKGGDTNPFG</sequence>
<dbReference type="PATRIC" id="fig|1203610.3.peg.3665"/>
<dbReference type="InterPro" id="IPR004843">
    <property type="entry name" value="Calcineurin-like_PHP"/>
</dbReference>
<dbReference type="Pfam" id="PF00149">
    <property type="entry name" value="Metallophos"/>
    <property type="match status" value="1"/>
</dbReference>
<dbReference type="EMBL" id="AQHW01000017">
    <property type="protein sequence ID" value="KKB54014.1"/>
    <property type="molecule type" value="Genomic_DNA"/>
</dbReference>
<dbReference type="Proteomes" id="UP000033035">
    <property type="component" value="Unassembled WGS sequence"/>
</dbReference>
<dbReference type="InterPro" id="IPR029052">
    <property type="entry name" value="Metallo-depent_PP-like"/>
</dbReference>
<name>A0A0F5J8A3_9BACT</name>
<dbReference type="GO" id="GO:0016788">
    <property type="term" value="F:hydrolase activity, acting on ester bonds"/>
    <property type="evidence" value="ECO:0007669"/>
    <property type="project" value="TreeGrafter"/>
</dbReference>
<dbReference type="SUPFAM" id="SSF56300">
    <property type="entry name" value="Metallo-dependent phosphatases"/>
    <property type="match status" value="1"/>
</dbReference>
<gene>
    <name evidence="2" type="ORF">HMPREF1536_03595</name>
</gene>
<feature type="domain" description="Calcineurin-like phosphoesterase" evidence="1">
    <location>
        <begin position="63"/>
        <end position="292"/>
    </location>
</feature>
<keyword evidence="3" id="KW-1185">Reference proteome</keyword>
<organism evidence="2 3">
    <name type="scientific">Parabacteroides gordonii MS-1 = DSM 23371</name>
    <dbReference type="NCBI Taxonomy" id="1203610"/>
    <lineage>
        <taxon>Bacteria</taxon>
        <taxon>Pseudomonadati</taxon>
        <taxon>Bacteroidota</taxon>
        <taxon>Bacteroidia</taxon>
        <taxon>Bacteroidales</taxon>
        <taxon>Tannerellaceae</taxon>
        <taxon>Parabacteroides</taxon>
    </lineage>
</organism>
<dbReference type="InterPro" id="IPR011230">
    <property type="entry name" value="PAP14/16/28/29"/>
</dbReference>
<dbReference type="HOGENOM" id="CLU_019692_0_1_10"/>
<dbReference type="AlphaFoldDB" id="A0A0F5J8A3"/>
<dbReference type="PANTHER" id="PTHR32440:SF11">
    <property type="entry name" value="METALLOPHOSPHOESTERASE DOMAIN-CONTAINING PROTEIN"/>
    <property type="match status" value="1"/>
</dbReference>
<dbReference type="RefSeq" id="WP_081693268.1">
    <property type="nucleotide sequence ID" value="NZ_AUAE01000010.1"/>
</dbReference>
<dbReference type="Gene3D" id="3.60.21.10">
    <property type="match status" value="1"/>
</dbReference>
<dbReference type="CDD" id="cd07383">
    <property type="entry name" value="MPP_Dcr2"/>
    <property type="match status" value="1"/>
</dbReference>
<dbReference type="GO" id="GO:0005737">
    <property type="term" value="C:cytoplasm"/>
    <property type="evidence" value="ECO:0007669"/>
    <property type="project" value="TreeGrafter"/>
</dbReference>
<dbReference type="PIRSF" id="PIRSF030250">
    <property type="entry name" value="Ptase_At2g46880"/>
    <property type="match status" value="1"/>
</dbReference>